<dbReference type="SUPFAM" id="SSF55874">
    <property type="entry name" value="ATPase domain of HSP90 chaperone/DNA topoisomerase II/histidine kinase"/>
    <property type="match status" value="1"/>
</dbReference>
<proteinExistence type="predicted"/>
<dbReference type="Proteomes" id="UP000199435">
    <property type="component" value="Unassembled WGS sequence"/>
</dbReference>
<keyword evidence="7" id="KW-0547">Nucleotide-binding</keyword>
<dbReference type="InterPro" id="IPR004358">
    <property type="entry name" value="Sig_transdc_His_kin-like_C"/>
</dbReference>
<dbReference type="Pfam" id="PF00512">
    <property type="entry name" value="HisKA"/>
    <property type="match status" value="1"/>
</dbReference>
<dbReference type="SUPFAM" id="SSF47384">
    <property type="entry name" value="Homodimeric domain of signal transducing histidine kinase"/>
    <property type="match status" value="1"/>
</dbReference>
<dbReference type="PRINTS" id="PR00344">
    <property type="entry name" value="BCTRLSENSOR"/>
</dbReference>
<evidence type="ECO:0000256" key="9">
    <source>
        <dbReference type="ARBA" id="ARBA00022840"/>
    </source>
</evidence>
<evidence type="ECO:0000256" key="1">
    <source>
        <dbReference type="ARBA" id="ARBA00000085"/>
    </source>
</evidence>
<keyword evidence="8 13" id="KW-0418">Kinase</keyword>
<feature type="domain" description="HAMP" evidence="12">
    <location>
        <begin position="179"/>
        <end position="232"/>
    </location>
</feature>
<evidence type="ECO:0000313" key="13">
    <source>
        <dbReference type="EMBL" id="SCB39002.1"/>
    </source>
</evidence>
<keyword evidence="10" id="KW-0812">Transmembrane</keyword>
<keyword evidence="10" id="KW-1133">Transmembrane helix</keyword>
<dbReference type="GO" id="GO:0000155">
    <property type="term" value="F:phosphorelay sensor kinase activity"/>
    <property type="evidence" value="ECO:0007669"/>
    <property type="project" value="InterPro"/>
</dbReference>
<sequence length="462" mass="50069">MNSLRTASIRTQILVLAILLTLLVSVIAATTEPFIFGRHDQGIRIGLLAGHIERVVDEFTQAHSADATANVSRLAEQLGLSVEVLSAKNLPAGGLTVASATNVLQRVRSALEDGFLYTVGHLPDKEDRSRPLIVKIDEDRALLFHLPTFPRYLWFFPAVASGILKIVLPLIILAYVSSWLITKPLIRFAADAKRASTDDGLEMPFTVTGSSELRSLATSLNVMRGRILEMAEARTRMLSGMSHDLRTPLTRLRMRAERCEPAELQKKMIEDLRVLDSMIDEALAFLSNTAYSAPSRKVDLSSLLQTIATDFCETGANVSFSGPRRLKYVCRPQAITRAISNLVENASRYATKVDIELREAVDGSVSIRVSDNGPGLSDDLKVKVLQPFFKVETARTTGTGGGFGLGLPTAEGIIRKGHGGSLVLLDGKPKGLVAEIRLPPLGTTESRGLTAISSAGGMRNIS</sequence>
<feature type="transmembrane region" description="Helical" evidence="10">
    <location>
        <begin position="152"/>
        <end position="176"/>
    </location>
</feature>
<organism evidence="13 14">
    <name type="scientific">Rhizobium miluonense</name>
    <dbReference type="NCBI Taxonomy" id="411945"/>
    <lineage>
        <taxon>Bacteria</taxon>
        <taxon>Pseudomonadati</taxon>
        <taxon>Pseudomonadota</taxon>
        <taxon>Alphaproteobacteria</taxon>
        <taxon>Hyphomicrobiales</taxon>
        <taxon>Rhizobiaceae</taxon>
        <taxon>Rhizobium/Agrobacterium group</taxon>
        <taxon>Rhizobium</taxon>
    </lineage>
</organism>
<dbReference type="GO" id="GO:0005886">
    <property type="term" value="C:plasma membrane"/>
    <property type="evidence" value="ECO:0007669"/>
    <property type="project" value="UniProtKB-SubCell"/>
</dbReference>
<evidence type="ECO:0000313" key="14">
    <source>
        <dbReference type="Proteomes" id="UP000199435"/>
    </source>
</evidence>
<dbReference type="PROSITE" id="PS50885">
    <property type="entry name" value="HAMP"/>
    <property type="match status" value="1"/>
</dbReference>
<keyword evidence="6" id="KW-0808">Transferase</keyword>
<comment type="subcellular location">
    <subcellularLocation>
        <location evidence="2">Cell membrane</location>
        <topology evidence="2">Multi-pass membrane protein</topology>
    </subcellularLocation>
</comment>
<comment type="catalytic activity">
    <reaction evidence="1">
        <text>ATP + protein L-histidine = ADP + protein N-phospho-L-histidine.</text>
        <dbReference type="EC" id="2.7.13.3"/>
    </reaction>
</comment>
<feature type="domain" description="Histidine kinase" evidence="11">
    <location>
        <begin position="240"/>
        <end position="442"/>
    </location>
</feature>
<dbReference type="PANTHER" id="PTHR44936:SF10">
    <property type="entry name" value="SENSOR PROTEIN RSTB"/>
    <property type="match status" value="1"/>
</dbReference>
<gene>
    <name evidence="13" type="ORF">GA0061102_102938</name>
</gene>
<dbReference type="AlphaFoldDB" id="A0A1C3WFZ1"/>
<evidence type="ECO:0000256" key="8">
    <source>
        <dbReference type="ARBA" id="ARBA00022777"/>
    </source>
</evidence>
<dbReference type="InterPro" id="IPR050980">
    <property type="entry name" value="2C_sensor_his_kinase"/>
</dbReference>
<keyword evidence="10" id="KW-0472">Membrane</keyword>
<evidence type="ECO:0000259" key="11">
    <source>
        <dbReference type="PROSITE" id="PS50109"/>
    </source>
</evidence>
<dbReference type="PROSITE" id="PS50109">
    <property type="entry name" value="HIS_KIN"/>
    <property type="match status" value="1"/>
</dbReference>
<evidence type="ECO:0000256" key="6">
    <source>
        <dbReference type="ARBA" id="ARBA00022679"/>
    </source>
</evidence>
<dbReference type="EMBL" id="FMAH01000029">
    <property type="protein sequence ID" value="SCB39002.1"/>
    <property type="molecule type" value="Genomic_DNA"/>
</dbReference>
<dbReference type="STRING" id="411945.GA0061102_102938"/>
<dbReference type="GO" id="GO:0005524">
    <property type="term" value="F:ATP binding"/>
    <property type="evidence" value="ECO:0007669"/>
    <property type="project" value="UniProtKB-KW"/>
</dbReference>
<dbReference type="EC" id="2.7.13.3" evidence="3"/>
<keyword evidence="4" id="KW-1003">Cell membrane</keyword>
<dbReference type="RefSeq" id="WP_092852939.1">
    <property type="nucleotide sequence ID" value="NZ_FMAH01000029.1"/>
</dbReference>
<reference evidence="14" key="1">
    <citation type="submission" date="2016-08" db="EMBL/GenBank/DDBJ databases">
        <authorList>
            <person name="Varghese N."/>
            <person name="Submissions Spin"/>
        </authorList>
    </citation>
    <scope>NUCLEOTIDE SEQUENCE [LARGE SCALE GENOMIC DNA]</scope>
    <source>
        <strain evidence="14">HAMBI 2971</strain>
    </source>
</reference>
<accession>A0A1C3WFZ1</accession>
<protein>
    <recommendedName>
        <fullName evidence="3">histidine kinase</fullName>
        <ecNumber evidence="3">2.7.13.3</ecNumber>
    </recommendedName>
</protein>
<dbReference type="InterPro" id="IPR003661">
    <property type="entry name" value="HisK_dim/P_dom"/>
</dbReference>
<keyword evidence="5" id="KW-0597">Phosphoprotein</keyword>
<evidence type="ECO:0000259" key="12">
    <source>
        <dbReference type="PROSITE" id="PS50885"/>
    </source>
</evidence>
<name>A0A1C3WFZ1_9HYPH</name>
<dbReference type="InterPro" id="IPR036097">
    <property type="entry name" value="HisK_dim/P_sf"/>
</dbReference>
<evidence type="ECO:0000256" key="2">
    <source>
        <dbReference type="ARBA" id="ARBA00004651"/>
    </source>
</evidence>
<dbReference type="Gene3D" id="3.30.565.10">
    <property type="entry name" value="Histidine kinase-like ATPase, C-terminal domain"/>
    <property type="match status" value="1"/>
</dbReference>
<evidence type="ECO:0000256" key="10">
    <source>
        <dbReference type="SAM" id="Phobius"/>
    </source>
</evidence>
<dbReference type="InterPro" id="IPR003594">
    <property type="entry name" value="HATPase_dom"/>
</dbReference>
<dbReference type="InterPro" id="IPR005467">
    <property type="entry name" value="His_kinase_dom"/>
</dbReference>
<evidence type="ECO:0000256" key="4">
    <source>
        <dbReference type="ARBA" id="ARBA00022475"/>
    </source>
</evidence>
<dbReference type="InterPro" id="IPR036890">
    <property type="entry name" value="HATPase_C_sf"/>
</dbReference>
<evidence type="ECO:0000256" key="7">
    <source>
        <dbReference type="ARBA" id="ARBA00022741"/>
    </source>
</evidence>
<dbReference type="SMART" id="SM00388">
    <property type="entry name" value="HisKA"/>
    <property type="match status" value="1"/>
</dbReference>
<dbReference type="SMART" id="SM00387">
    <property type="entry name" value="HATPase_c"/>
    <property type="match status" value="1"/>
</dbReference>
<dbReference type="PANTHER" id="PTHR44936">
    <property type="entry name" value="SENSOR PROTEIN CREC"/>
    <property type="match status" value="1"/>
</dbReference>
<dbReference type="Gene3D" id="1.10.287.130">
    <property type="match status" value="1"/>
</dbReference>
<evidence type="ECO:0000256" key="3">
    <source>
        <dbReference type="ARBA" id="ARBA00012438"/>
    </source>
</evidence>
<keyword evidence="9" id="KW-0067">ATP-binding</keyword>
<dbReference type="Pfam" id="PF02518">
    <property type="entry name" value="HATPase_c"/>
    <property type="match status" value="1"/>
</dbReference>
<evidence type="ECO:0000256" key="5">
    <source>
        <dbReference type="ARBA" id="ARBA00022553"/>
    </source>
</evidence>
<dbReference type="OrthoDB" id="9804645at2"/>
<dbReference type="InterPro" id="IPR003660">
    <property type="entry name" value="HAMP_dom"/>
</dbReference>
<dbReference type="CDD" id="cd00082">
    <property type="entry name" value="HisKA"/>
    <property type="match status" value="1"/>
</dbReference>
<dbReference type="SMART" id="SM00304">
    <property type="entry name" value="HAMP"/>
    <property type="match status" value="1"/>
</dbReference>
<keyword evidence="14" id="KW-1185">Reference proteome</keyword>